<reference evidence="2 3" key="1">
    <citation type="submission" date="2018-10" db="EMBL/GenBank/DDBJ databases">
        <title>Co-occurring genomic capacity for anaerobic methane metabolism and dissimilatory sulfite reduction discovered in the Korarchaeota.</title>
        <authorList>
            <person name="Mckay L.J."/>
            <person name="Dlakic M."/>
            <person name="Fields M.W."/>
            <person name="Delmont T.O."/>
            <person name="Eren A.M."/>
            <person name="Jay Z.J."/>
            <person name="Klingelsmith K.B."/>
            <person name="Rusch D.B."/>
            <person name="Inskeep W.P."/>
        </authorList>
    </citation>
    <scope>NUCLEOTIDE SEQUENCE [LARGE SCALE GENOMIC DNA]</scope>
    <source>
        <strain evidence="2 3">MDKW</strain>
    </source>
</reference>
<evidence type="ECO:0000259" key="1">
    <source>
        <dbReference type="Pfam" id="PF13524"/>
    </source>
</evidence>
<dbReference type="OrthoDB" id="42976at2157"/>
<dbReference type="Proteomes" id="UP000277582">
    <property type="component" value="Unassembled WGS sequence"/>
</dbReference>
<proteinExistence type="predicted"/>
<dbReference type="Pfam" id="PF13524">
    <property type="entry name" value="Glyco_trans_1_2"/>
    <property type="match status" value="1"/>
</dbReference>
<evidence type="ECO:0000313" key="2">
    <source>
        <dbReference type="EMBL" id="RSN74929.1"/>
    </source>
</evidence>
<feature type="domain" description="Spore protein YkvP/CgeB glycosyl transferase-like" evidence="1">
    <location>
        <begin position="190"/>
        <end position="332"/>
    </location>
</feature>
<name>A0A3R9R526_9CREN</name>
<dbReference type="SUPFAM" id="SSF53756">
    <property type="entry name" value="UDP-Glycosyltransferase/glycogen phosphorylase"/>
    <property type="match status" value="1"/>
</dbReference>
<comment type="caution">
    <text evidence="2">The sequence shown here is derived from an EMBL/GenBank/DDBJ whole genome shotgun (WGS) entry which is preliminary data.</text>
</comment>
<accession>A0A3R9R526</accession>
<dbReference type="RefSeq" id="WP_125671352.1">
    <property type="nucleotide sequence ID" value="NZ_RCOS01000083.1"/>
</dbReference>
<organism evidence="2 3">
    <name type="scientific">Candidatus Methanodesulfokora washburnensis</name>
    <dbReference type="NCBI Taxonomy" id="2478471"/>
    <lineage>
        <taxon>Archaea</taxon>
        <taxon>Thermoproteota</taxon>
        <taxon>Candidatus Korarchaeia</taxon>
        <taxon>Candidatus Korarchaeia incertae sedis</taxon>
        <taxon>Candidatus Methanodesulfokora</taxon>
    </lineage>
</organism>
<dbReference type="EMBL" id="RCOS01000083">
    <property type="protein sequence ID" value="RSN74929.1"/>
    <property type="molecule type" value="Genomic_DNA"/>
</dbReference>
<dbReference type="InterPro" id="IPR055259">
    <property type="entry name" value="YkvP/CgeB_Glyco_trans-like"/>
</dbReference>
<evidence type="ECO:0000313" key="3">
    <source>
        <dbReference type="Proteomes" id="UP000277582"/>
    </source>
</evidence>
<sequence length="338" mass="39049">MKVLLLGSHMHYNLEHYVFMNLVKLGHEVEFYGYKKKLSRFADPIRMAITRSKLVRDVANLFWLNKINDEIKRVAEAFYPDLVLSIKGEAVKPETIEWIKDKLGAKTALWYPDDPRFFNSLVKYIAPSYDHVFTASEKAISMYKEIGCEKVHFLPFACEPTVHKKLSSSGKRSISNNLDVVFVGTYTQRRSGLIKALEEAGIKVEVYGPYWRYFKGSNNVHDGVYGPEMVKVFNSAEVVLNIHMKDDLPYKVNMRTFEAAGCGSFLLTDKSYGLEKMFICGSELACYEDENELIELAKYYLEHKDERTKIGGRGKERAYREHTYEERVKRLLNVIGEL</sequence>
<protein>
    <recommendedName>
        <fullName evidence="1">Spore protein YkvP/CgeB glycosyl transferase-like domain-containing protein</fullName>
    </recommendedName>
</protein>
<keyword evidence="3" id="KW-1185">Reference proteome</keyword>
<gene>
    <name evidence="2" type="ORF">D6D85_07245</name>
</gene>
<dbReference type="Gene3D" id="3.40.50.2000">
    <property type="entry name" value="Glycogen Phosphorylase B"/>
    <property type="match status" value="1"/>
</dbReference>
<dbReference type="AlphaFoldDB" id="A0A3R9R526"/>